<evidence type="ECO:0000313" key="2">
    <source>
        <dbReference type="Proteomes" id="UP001497680"/>
    </source>
</evidence>
<dbReference type="EMBL" id="MU394347">
    <property type="protein sequence ID" value="KAI6083769.1"/>
    <property type="molecule type" value="Genomic_DNA"/>
</dbReference>
<gene>
    <name evidence="1" type="ORF">F4821DRAFT_183967</name>
</gene>
<dbReference type="Proteomes" id="UP001497680">
    <property type="component" value="Unassembled WGS sequence"/>
</dbReference>
<organism evidence="1 2">
    <name type="scientific">Hypoxylon rubiginosum</name>
    <dbReference type="NCBI Taxonomy" id="110542"/>
    <lineage>
        <taxon>Eukaryota</taxon>
        <taxon>Fungi</taxon>
        <taxon>Dikarya</taxon>
        <taxon>Ascomycota</taxon>
        <taxon>Pezizomycotina</taxon>
        <taxon>Sordariomycetes</taxon>
        <taxon>Xylariomycetidae</taxon>
        <taxon>Xylariales</taxon>
        <taxon>Hypoxylaceae</taxon>
        <taxon>Hypoxylon</taxon>
    </lineage>
</organism>
<protein>
    <submittedName>
        <fullName evidence="1">Uncharacterized protein</fullName>
    </submittedName>
</protein>
<name>A0ACC0CTH7_9PEZI</name>
<reference evidence="1 2" key="1">
    <citation type="journal article" date="2022" name="New Phytol.">
        <title>Ecological generalism drives hyperdiversity of secondary metabolite gene clusters in xylarialean endophytes.</title>
        <authorList>
            <person name="Franco M.E.E."/>
            <person name="Wisecaver J.H."/>
            <person name="Arnold A.E."/>
            <person name="Ju Y.M."/>
            <person name="Slot J.C."/>
            <person name="Ahrendt S."/>
            <person name="Moore L.P."/>
            <person name="Eastman K.E."/>
            <person name="Scott K."/>
            <person name="Konkel Z."/>
            <person name="Mondo S.J."/>
            <person name="Kuo A."/>
            <person name="Hayes R.D."/>
            <person name="Haridas S."/>
            <person name="Andreopoulos B."/>
            <person name="Riley R."/>
            <person name="LaButti K."/>
            <person name="Pangilinan J."/>
            <person name="Lipzen A."/>
            <person name="Amirebrahimi M."/>
            <person name="Yan J."/>
            <person name="Adam C."/>
            <person name="Keymanesh K."/>
            <person name="Ng V."/>
            <person name="Louie K."/>
            <person name="Northen T."/>
            <person name="Drula E."/>
            <person name="Henrissat B."/>
            <person name="Hsieh H.M."/>
            <person name="Youens-Clark K."/>
            <person name="Lutzoni F."/>
            <person name="Miadlikowska J."/>
            <person name="Eastwood D.C."/>
            <person name="Hamelin R.C."/>
            <person name="Grigoriev I.V."/>
            <person name="U'Ren J.M."/>
        </authorList>
    </citation>
    <scope>NUCLEOTIDE SEQUENCE [LARGE SCALE GENOMIC DNA]</scope>
    <source>
        <strain evidence="1 2">ER1909</strain>
    </source>
</reference>
<evidence type="ECO:0000313" key="1">
    <source>
        <dbReference type="EMBL" id="KAI6083769.1"/>
    </source>
</evidence>
<keyword evidence="2" id="KW-1185">Reference proteome</keyword>
<proteinExistence type="predicted"/>
<sequence>MGNSISAVLDESRGEDQETRQKTRQDLDVLQKAVDSKLNEFDHKLTDEFLNQAATSRSDVPGMRAVRKTRLTHVGVKGTPDEMVSGAIDSHFPIGSAGIDSEDALRDGFKKIVATSLNAILSDTDAGEHEDRSYFFYVHHQAVARLDIMLWRYNFVGKGFSDRYENALGYLISTSVVDVGVLGMDEFVYIISEHADDSDEKKLGYIEIMKGVYENTRKQKQGQRSLQMSAPLRSHWTHPLE</sequence>
<comment type="caution">
    <text evidence="1">The sequence shown here is derived from an EMBL/GenBank/DDBJ whole genome shotgun (WGS) entry which is preliminary data.</text>
</comment>
<accession>A0ACC0CTH7</accession>